<dbReference type="OrthoDB" id="267079at2759"/>
<keyword evidence="13" id="KW-0238">DNA-binding</keyword>
<feature type="region of interest" description="Disordered" evidence="23">
    <location>
        <begin position="47"/>
        <end position="102"/>
    </location>
</feature>
<keyword evidence="12" id="KW-0411">Iron-sulfur</keyword>
<dbReference type="InterPro" id="IPR014013">
    <property type="entry name" value="Helic_SF1/SF2_ATP-bd_DinG/Rad3"/>
</dbReference>
<dbReference type="Gene3D" id="3.40.50.300">
    <property type="entry name" value="P-loop containing nucleotide triphosphate hydrolases"/>
    <property type="match status" value="2"/>
</dbReference>
<dbReference type="EMBL" id="SWFS01000378">
    <property type="protein sequence ID" value="KAA8907495.1"/>
    <property type="molecule type" value="Genomic_DNA"/>
</dbReference>
<dbReference type="GO" id="GO:0005634">
    <property type="term" value="C:nucleus"/>
    <property type="evidence" value="ECO:0007669"/>
    <property type="project" value="UniProtKB-SubCell"/>
</dbReference>
<evidence type="ECO:0000256" key="10">
    <source>
        <dbReference type="ARBA" id="ARBA00022840"/>
    </source>
</evidence>
<keyword evidence="6" id="KW-0479">Metal-binding</keyword>
<dbReference type="CDD" id="cd18788">
    <property type="entry name" value="SF2_C_XPD"/>
    <property type="match status" value="1"/>
</dbReference>
<evidence type="ECO:0000256" key="5">
    <source>
        <dbReference type="ARBA" id="ARBA00017386"/>
    </source>
</evidence>
<evidence type="ECO:0000256" key="2">
    <source>
        <dbReference type="ARBA" id="ARBA00004123"/>
    </source>
</evidence>
<dbReference type="SMART" id="SM00488">
    <property type="entry name" value="DEXDc2"/>
    <property type="match status" value="1"/>
</dbReference>
<comment type="subcellular location">
    <subcellularLocation>
        <location evidence="2">Nucleus</location>
    </subcellularLocation>
</comment>
<evidence type="ECO:0000256" key="21">
    <source>
        <dbReference type="ARBA" id="ARBA00045702"/>
    </source>
</evidence>
<feature type="compositionally biased region" description="Polar residues" evidence="23">
    <location>
        <begin position="93"/>
        <end position="102"/>
    </location>
</feature>
<evidence type="ECO:0000256" key="19">
    <source>
        <dbReference type="ARBA" id="ARBA00044998"/>
    </source>
</evidence>
<dbReference type="InterPro" id="IPR006554">
    <property type="entry name" value="Helicase-like_DEXD_c2"/>
</dbReference>
<evidence type="ECO:0000256" key="11">
    <source>
        <dbReference type="ARBA" id="ARBA00023004"/>
    </source>
</evidence>
<keyword evidence="15" id="KW-0539">Nucleus</keyword>
<evidence type="ECO:0000256" key="16">
    <source>
        <dbReference type="ARBA" id="ARBA00023306"/>
    </source>
</evidence>
<dbReference type="GO" id="GO:0046872">
    <property type="term" value="F:metal ion binding"/>
    <property type="evidence" value="ECO:0007669"/>
    <property type="project" value="UniProtKB-KW"/>
</dbReference>
<name>A0A642UXZ7_9ASCO</name>
<dbReference type="Proteomes" id="UP000761534">
    <property type="component" value="Unassembled WGS sequence"/>
</dbReference>
<evidence type="ECO:0000256" key="12">
    <source>
        <dbReference type="ARBA" id="ARBA00023014"/>
    </source>
</evidence>
<evidence type="ECO:0000313" key="25">
    <source>
        <dbReference type="EMBL" id="KAA8907495.1"/>
    </source>
</evidence>
<dbReference type="EC" id="5.6.2.3" evidence="18"/>
<evidence type="ECO:0000313" key="26">
    <source>
        <dbReference type="Proteomes" id="UP000761534"/>
    </source>
</evidence>
<dbReference type="InterPro" id="IPR045028">
    <property type="entry name" value="DinG/Rad3-like"/>
</dbReference>
<accession>A0A642UXZ7</accession>
<evidence type="ECO:0000256" key="22">
    <source>
        <dbReference type="ARBA" id="ARBA00048954"/>
    </source>
</evidence>
<dbReference type="Pfam" id="PF13307">
    <property type="entry name" value="Helicase_C_2"/>
    <property type="match status" value="1"/>
</dbReference>
<dbReference type="PANTHER" id="PTHR11472:SF41">
    <property type="entry name" value="ATP-DEPENDENT DNA HELICASE DDX11-RELATED"/>
    <property type="match status" value="1"/>
</dbReference>
<evidence type="ECO:0000256" key="6">
    <source>
        <dbReference type="ARBA" id="ARBA00022723"/>
    </source>
</evidence>
<comment type="function">
    <text evidence="21">ATP-dependent DNA helicase important for chromosome transmission and normal cell cycle progression in G(2)/M. May have a role in changing DNA topology to allow the loading of proteins involved in maintaining sister chromatid cohesion in the vicinity of the centromeres. Has a specific role in chromosome segregation during meiosis II.</text>
</comment>
<dbReference type="GO" id="GO:0003677">
    <property type="term" value="F:DNA binding"/>
    <property type="evidence" value="ECO:0007669"/>
    <property type="project" value="UniProtKB-KW"/>
</dbReference>
<reference evidence="25" key="1">
    <citation type="journal article" date="2019" name="G3 (Bethesda)">
        <title>Genome Assemblies of Two Rare Opportunistic Yeast Pathogens: Diutina rugosa (syn. Candida rugosa) and Trichomonascus ciferrii (syn. Candida ciferrii).</title>
        <authorList>
            <person name="Mixao V."/>
            <person name="Saus E."/>
            <person name="Hansen A.P."/>
            <person name="Lass-Florl C."/>
            <person name="Gabaldon T."/>
        </authorList>
    </citation>
    <scope>NUCLEOTIDE SEQUENCE</scope>
    <source>
        <strain evidence="25">CBS 4856</strain>
    </source>
</reference>
<evidence type="ECO:0000256" key="20">
    <source>
        <dbReference type="ARBA" id="ARBA00045008"/>
    </source>
</evidence>
<evidence type="ECO:0000256" key="14">
    <source>
        <dbReference type="ARBA" id="ARBA00023235"/>
    </source>
</evidence>
<protein>
    <recommendedName>
        <fullName evidence="5">ATP-dependent DNA helicase CHL1</fullName>
        <ecNumber evidence="18">5.6.2.3</ecNumber>
    </recommendedName>
    <alternativeName>
        <fullName evidence="4">ATP-dependent DNA helicase chl1</fullName>
    </alternativeName>
    <alternativeName>
        <fullName evidence="17">Chromosome loss protein 1</fullName>
    </alternativeName>
    <alternativeName>
        <fullName evidence="19 20">DNA 5'-3' helicase CHL1</fullName>
    </alternativeName>
</protein>
<evidence type="ECO:0000256" key="4">
    <source>
        <dbReference type="ARBA" id="ARBA00016387"/>
    </source>
</evidence>
<sequence>MFEDSLDVGDDDGPAWIRAQTRELRQREYIDRMREFEEKLQEIRKVEQKEKDKARFEPENDDRVKRRKKVDNDDHDEVYLVDDYESDSEKQKQPSNNKNGLSNEVLKLLEKIGEHPDQESVFNKDDSVDDSVNGRGTKIFFTSRTHSQLSQFVGQLRLTSFPPVVHSADLESESVKEIPLSSRKQLCIHPKVSKLRDTTQQNDACHEMQKKESTRCEFLLNNNKLSDRVKSTDFRNHALAQIRDIEDLADLGKEMNVCPYYESRKVIPSAEIVSLPYQLLLQKSSRKALNIDLKDSVVVIDEAHNILETMSSLYSLSVTLSQVSRARQGLEIYSSKFSKKLNGGNKIYLAQFIKVVSALEKFLINASQQPSKETAPGKEINQNTVLSGTAGLVNMYKLEKYLEKSKIAFKIETYLEKLEREQQQESKNTPQQLSLSIVCSFLLAISNPSSEGKLFYARTDNKELQLQYLLLDPSEHFREISHDARCVILAGGTMEPVNDYMNYLFPYVDKSDIALFSCNHVIPDENLSVSPLSTGPTKVEFLFTFAQRNSEKMMDELGRTLFNLSMIIPAGLVIFFPSYQYLDQLEARWKKTNQWDRLSKKKAIFREPKSASDVDAVLTSYSAEIATNSGAMLFSVVGGKMSEGINFSDNLARGIVMVGLPFPNLMSAEMIAKRDFIQNQVITNGGTKEQSLEAAKDFYENLCLRAVNQSIGRAIRHANDYASIILIDQRYNTHRIQKKLPAWIRKKLPQPPYNASFPEVVKSTSSFFKTK</sequence>
<dbReference type="GO" id="GO:0016818">
    <property type="term" value="F:hydrolase activity, acting on acid anhydrides, in phosphorus-containing anhydrides"/>
    <property type="evidence" value="ECO:0007669"/>
    <property type="project" value="InterPro"/>
</dbReference>
<feature type="compositionally biased region" description="Acidic residues" evidence="23">
    <location>
        <begin position="73"/>
        <end position="86"/>
    </location>
</feature>
<dbReference type="InterPro" id="IPR010614">
    <property type="entry name" value="RAD3-like_helicase_DEAD"/>
</dbReference>
<gene>
    <name evidence="25" type="ORF">TRICI_004971</name>
</gene>
<feature type="compositionally biased region" description="Basic and acidic residues" evidence="23">
    <location>
        <begin position="47"/>
        <end position="64"/>
    </location>
</feature>
<evidence type="ECO:0000259" key="24">
    <source>
        <dbReference type="PROSITE" id="PS51193"/>
    </source>
</evidence>
<comment type="caution">
    <text evidence="25">The sequence shown here is derived from an EMBL/GenBank/DDBJ whole genome shotgun (WGS) entry which is preliminary data.</text>
</comment>
<evidence type="ECO:0000256" key="23">
    <source>
        <dbReference type="SAM" id="MobiDB-lite"/>
    </source>
</evidence>
<dbReference type="SMART" id="SM00491">
    <property type="entry name" value="HELICc2"/>
    <property type="match status" value="1"/>
</dbReference>
<evidence type="ECO:0000256" key="15">
    <source>
        <dbReference type="ARBA" id="ARBA00023242"/>
    </source>
</evidence>
<keyword evidence="26" id="KW-1185">Reference proteome</keyword>
<dbReference type="FunFam" id="3.40.50.300:FF:001372">
    <property type="entry name" value="ATP-dependent DNA helicase chl1"/>
    <property type="match status" value="1"/>
</dbReference>
<dbReference type="GO" id="GO:0034085">
    <property type="term" value="P:establishment of sister chromatid cohesion"/>
    <property type="evidence" value="ECO:0007669"/>
    <property type="project" value="TreeGrafter"/>
</dbReference>
<organism evidence="25 26">
    <name type="scientific">Trichomonascus ciferrii</name>
    <dbReference type="NCBI Taxonomy" id="44093"/>
    <lineage>
        <taxon>Eukaryota</taxon>
        <taxon>Fungi</taxon>
        <taxon>Dikarya</taxon>
        <taxon>Ascomycota</taxon>
        <taxon>Saccharomycotina</taxon>
        <taxon>Dipodascomycetes</taxon>
        <taxon>Dipodascales</taxon>
        <taxon>Trichomonascaceae</taxon>
        <taxon>Trichomonascus</taxon>
        <taxon>Trichomonascus ciferrii complex</taxon>
    </lineage>
</organism>
<dbReference type="InterPro" id="IPR006555">
    <property type="entry name" value="ATP-dep_Helicase_C"/>
</dbReference>
<evidence type="ECO:0000256" key="8">
    <source>
        <dbReference type="ARBA" id="ARBA00022801"/>
    </source>
</evidence>
<dbReference type="InterPro" id="IPR013020">
    <property type="entry name" value="Rad3/Chl1-like"/>
</dbReference>
<feature type="domain" description="Helicase ATP-binding" evidence="24">
    <location>
        <begin position="84"/>
        <end position="357"/>
    </location>
</feature>
<comment type="similarity">
    <text evidence="3">Belongs to the DEAD box helicase family. DEAH subfamily. DDX11/CHL1 sub-subfamily.</text>
</comment>
<keyword evidence="14" id="KW-0413">Isomerase</keyword>
<keyword evidence="11" id="KW-0408">Iron</keyword>
<evidence type="ECO:0000256" key="17">
    <source>
        <dbReference type="ARBA" id="ARBA00029709"/>
    </source>
</evidence>
<evidence type="ECO:0000256" key="7">
    <source>
        <dbReference type="ARBA" id="ARBA00022741"/>
    </source>
</evidence>
<evidence type="ECO:0000256" key="9">
    <source>
        <dbReference type="ARBA" id="ARBA00022806"/>
    </source>
</evidence>
<keyword evidence="8" id="KW-0378">Hydrolase</keyword>
<comment type="cofactor">
    <cofactor evidence="1">
        <name>[4Fe-4S] cluster</name>
        <dbReference type="ChEBI" id="CHEBI:49883"/>
    </cofactor>
</comment>
<evidence type="ECO:0000256" key="13">
    <source>
        <dbReference type="ARBA" id="ARBA00023125"/>
    </source>
</evidence>
<keyword evidence="7" id="KW-0547">Nucleotide-binding</keyword>
<dbReference type="GO" id="GO:0051536">
    <property type="term" value="F:iron-sulfur cluster binding"/>
    <property type="evidence" value="ECO:0007669"/>
    <property type="project" value="UniProtKB-KW"/>
</dbReference>
<keyword evidence="16" id="KW-0131">Cell cycle</keyword>
<comment type="catalytic activity">
    <reaction evidence="22">
        <text>ATP + H2O = ADP + phosphate + H(+)</text>
        <dbReference type="Rhea" id="RHEA:13065"/>
        <dbReference type="ChEBI" id="CHEBI:15377"/>
        <dbReference type="ChEBI" id="CHEBI:15378"/>
        <dbReference type="ChEBI" id="CHEBI:30616"/>
        <dbReference type="ChEBI" id="CHEBI:43474"/>
        <dbReference type="ChEBI" id="CHEBI:456216"/>
        <dbReference type="EC" id="5.6.2.3"/>
    </reaction>
</comment>
<dbReference type="InterPro" id="IPR002464">
    <property type="entry name" value="DNA/RNA_helicase_DEAH_CS"/>
</dbReference>
<evidence type="ECO:0000256" key="18">
    <source>
        <dbReference type="ARBA" id="ARBA00044969"/>
    </source>
</evidence>
<evidence type="ECO:0000256" key="3">
    <source>
        <dbReference type="ARBA" id="ARBA00008435"/>
    </source>
</evidence>
<dbReference type="PROSITE" id="PS00690">
    <property type="entry name" value="DEAH_ATP_HELICASE"/>
    <property type="match status" value="1"/>
</dbReference>
<dbReference type="PANTHER" id="PTHR11472">
    <property type="entry name" value="DNA REPAIR DEAD HELICASE RAD3/XP-D SUBFAMILY MEMBER"/>
    <property type="match status" value="1"/>
</dbReference>
<dbReference type="AlphaFoldDB" id="A0A642UXZ7"/>
<keyword evidence="9" id="KW-0347">Helicase</keyword>
<dbReference type="GO" id="GO:0005524">
    <property type="term" value="F:ATP binding"/>
    <property type="evidence" value="ECO:0007669"/>
    <property type="project" value="UniProtKB-KW"/>
</dbReference>
<evidence type="ECO:0000256" key="1">
    <source>
        <dbReference type="ARBA" id="ARBA00001966"/>
    </source>
</evidence>
<dbReference type="VEuPathDB" id="FungiDB:TRICI_004971"/>
<dbReference type="PROSITE" id="PS51193">
    <property type="entry name" value="HELICASE_ATP_BIND_2"/>
    <property type="match status" value="1"/>
</dbReference>
<dbReference type="GO" id="GO:0006974">
    <property type="term" value="P:DNA damage response"/>
    <property type="evidence" value="ECO:0007669"/>
    <property type="project" value="UniProtKB-ARBA"/>
</dbReference>
<dbReference type="NCBIfam" id="TIGR00604">
    <property type="entry name" value="rad3"/>
    <property type="match status" value="1"/>
</dbReference>
<dbReference type="GO" id="GO:0043139">
    <property type="term" value="F:5'-3' DNA helicase activity"/>
    <property type="evidence" value="ECO:0007669"/>
    <property type="project" value="UniProtKB-EC"/>
</dbReference>
<dbReference type="Pfam" id="PF06733">
    <property type="entry name" value="DEAD_2"/>
    <property type="match status" value="1"/>
</dbReference>
<dbReference type="InterPro" id="IPR027417">
    <property type="entry name" value="P-loop_NTPase"/>
</dbReference>
<proteinExistence type="inferred from homology"/>
<dbReference type="GO" id="GO:0006139">
    <property type="term" value="P:nucleobase-containing compound metabolic process"/>
    <property type="evidence" value="ECO:0007669"/>
    <property type="project" value="InterPro"/>
</dbReference>
<keyword evidence="10" id="KW-0067">ATP-binding</keyword>